<feature type="transmembrane region" description="Helical" evidence="1">
    <location>
        <begin position="146"/>
        <end position="166"/>
    </location>
</feature>
<comment type="caution">
    <text evidence="2">The sequence shown here is derived from an EMBL/GenBank/DDBJ whole genome shotgun (WGS) entry which is preliminary data.</text>
</comment>
<gene>
    <name evidence="2" type="ORF">OXX778_LOCUS347</name>
</gene>
<reference evidence="2" key="1">
    <citation type="submission" date="2021-02" db="EMBL/GenBank/DDBJ databases">
        <authorList>
            <person name="Nowell W R."/>
        </authorList>
    </citation>
    <scope>NUCLEOTIDE SEQUENCE</scope>
    <source>
        <strain evidence="2">Ploen Becks lab</strain>
    </source>
</reference>
<evidence type="ECO:0000313" key="2">
    <source>
        <dbReference type="EMBL" id="CAF0706264.1"/>
    </source>
</evidence>
<accession>A0A813LW84</accession>
<dbReference type="AlphaFoldDB" id="A0A813LW84"/>
<organism evidence="2 3">
    <name type="scientific">Brachionus calyciflorus</name>
    <dbReference type="NCBI Taxonomy" id="104777"/>
    <lineage>
        <taxon>Eukaryota</taxon>
        <taxon>Metazoa</taxon>
        <taxon>Spiralia</taxon>
        <taxon>Gnathifera</taxon>
        <taxon>Rotifera</taxon>
        <taxon>Eurotatoria</taxon>
        <taxon>Monogononta</taxon>
        <taxon>Pseudotrocha</taxon>
        <taxon>Ploima</taxon>
        <taxon>Brachionidae</taxon>
        <taxon>Brachionus</taxon>
    </lineage>
</organism>
<keyword evidence="1" id="KW-1133">Transmembrane helix</keyword>
<sequence>MLMLTDALKIAFQKVFLSIANIFLFRNIFTIIKYWLSGFYAFFVTIFITNKIRNWAFDLYTKVKFKLFPEWEKYEIKFDKSKIDSINLIENKDESEIIENFIKTNKETFQNDLFTYIFSSSSQSTVINLIAIIAIEYLNTNYFENIILSILTCVGVAFILCFGASFKYSSILTTEWSDIIQKISSSEIQKASHKSKKILFVYNRELDGRKFKDNVCLWWCNYDSHNKTVRVELKFLSAAYSNFVAEIISNFILVHILGQQNEGDNESSLLTSNNQTPSTSSNKNDKFDILVPDYYDQSFVVTNALRKLGFKKQDSWKEFKLFPMVDFKISSFTNFDSKKIKNKYYIKGIGNGHGNEASAVNVMSYSRFRLFFEIGLNCE</sequence>
<protein>
    <submittedName>
        <fullName evidence="2">Uncharacterized protein</fullName>
    </submittedName>
</protein>
<name>A0A813LW84_9BILA</name>
<keyword evidence="1" id="KW-0812">Transmembrane</keyword>
<dbReference type="Proteomes" id="UP000663879">
    <property type="component" value="Unassembled WGS sequence"/>
</dbReference>
<evidence type="ECO:0000256" key="1">
    <source>
        <dbReference type="SAM" id="Phobius"/>
    </source>
</evidence>
<keyword evidence="1" id="KW-0472">Membrane</keyword>
<dbReference type="EMBL" id="CAJNOC010000016">
    <property type="protein sequence ID" value="CAF0706264.1"/>
    <property type="molecule type" value="Genomic_DNA"/>
</dbReference>
<feature type="transmembrane region" description="Helical" evidence="1">
    <location>
        <begin position="113"/>
        <end position="134"/>
    </location>
</feature>
<keyword evidence="3" id="KW-1185">Reference proteome</keyword>
<feature type="transmembrane region" description="Helical" evidence="1">
    <location>
        <begin position="31"/>
        <end position="49"/>
    </location>
</feature>
<dbReference type="OrthoDB" id="10456858at2759"/>
<proteinExistence type="predicted"/>
<evidence type="ECO:0000313" key="3">
    <source>
        <dbReference type="Proteomes" id="UP000663879"/>
    </source>
</evidence>